<keyword evidence="1" id="KW-0472">Membrane</keyword>
<keyword evidence="1" id="KW-1133">Transmembrane helix</keyword>
<evidence type="ECO:0000313" key="3">
    <source>
        <dbReference type="Proteomes" id="UP001265550"/>
    </source>
</evidence>
<evidence type="ECO:0000313" key="2">
    <source>
        <dbReference type="EMBL" id="MDR7092631.1"/>
    </source>
</evidence>
<protein>
    <recommendedName>
        <fullName evidence="4">PEP-CTERM protein-sorting domain-containing protein</fullName>
    </recommendedName>
</protein>
<feature type="transmembrane region" description="Helical" evidence="1">
    <location>
        <begin position="6"/>
        <end position="23"/>
    </location>
</feature>
<comment type="caution">
    <text evidence="2">The sequence shown here is derived from an EMBL/GenBank/DDBJ whole genome shotgun (WGS) entry which is preliminary data.</text>
</comment>
<gene>
    <name evidence="2" type="ORF">J2X09_000354</name>
</gene>
<keyword evidence="1" id="KW-0812">Transmembrane</keyword>
<feature type="transmembrane region" description="Helical" evidence="1">
    <location>
        <begin position="35"/>
        <end position="54"/>
    </location>
</feature>
<evidence type="ECO:0000256" key="1">
    <source>
        <dbReference type="SAM" id="Phobius"/>
    </source>
</evidence>
<dbReference type="EMBL" id="JAVDWE010000001">
    <property type="protein sequence ID" value="MDR7092631.1"/>
    <property type="molecule type" value="Genomic_DNA"/>
</dbReference>
<evidence type="ECO:0008006" key="4">
    <source>
        <dbReference type="Google" id="ProtNLM"/>
    </source>
</evidence>
<dbReference type="Proteomes" id="UP001265550">
    <property type="component" value="Unassembled WGS sequence"/>
</dbReference>
<keyword evidence="3" id="KW-1185">Reference proteome</keyword>
<organism evidence="2 3">
    <name type="scientific">Hydrogenophaga laconesensis</name>
    <dbReference type="NCBI Taxonomy" id="1805971"/>
    <lineage>
        <taxon>Bacteria</taxon>
        <taxon>Pseudomonadati</taxon>
        <taxon>Pseudomonadota</taxon>
        <taxon>Betaproteobacteria</taxon>
        <taxon>Burkholderiales</taxon>
        <taxon>Comamonadaceae</taxon>
        <taxon>Hydrogenophaga</taxon>
    </lineage>
</organism>
<name>A0ABU1V585_9BURK</name>
<accession>A0ABU1V585</accession>
<dbReference type="RefSeq" id="WP_204731637.1">
    <property type="nucleotide sequence ID" value="NZ_JAVDWE010000001.1"/>
</dbReference>
<sequence length="56" mass="5894">MTSYDYALTIGSLAALLLWIAWNERKNDNPRDARLLLALGSVAGLAAGALALLAPP</sequence>
<reference evidence="2 3" key="1">
    <citation type="submission" date="2023-07" db="EMBL/GenBank/DDBJ databases">
        <title>Sorghum-associated microbial communities from plants grown in Nebraska, USA.</title>
        <authorList>
            <person name="Schachtman D."/>
        </authorList>
    </citation>
    <scope>NUCLEOTIDE SEQUENCE [LARGE SCALE GENOMIC DNA]</scope>
    <source>
        <strain evidence="2 3">BE240</strain>
    </source>
</reference>
<proteinExistence type="predicted"/>